<dbReference type="InterPro" id="IPR046539">
    <property type="entry name" value="DUF6604"/>
</dbReference>
<sequence>MLPEYLTTSYRRCKQDADYLATWLATTAKQCGHVINSRQAAPPSTEKSQKLKGRARTLARRAAREYGGSTTTVGQNDGMKKQTYTVAIKEFVPMARRVAVCVKPVIKNPRRFANVLERAISLRKRISAAVIDGQTPAIPRNADDQCSDLQHSYFINILEQVRDILGIGVPVRSETDAMGQGSCNTDSKPEIDFVNLFECLDIEEPAEELENQDKAPAGRTKQPPQELSVLYTTETVSDCYESFFAFACLLRDLKQMRDTVNQTWIGFKTHKYDVVTAALTANAAMELARRLEEDMDEFSANGGPGFFLEAFHCAGWAQLRALSIASCLSGEEVEAAGCRLGTDLFWSTYERLQWYVGTIAENSVADRKKTIVYTSPGQHGRYEPLRDRSKMSLGERVQEDHFLLGDIFPDLSIWALLRREMDIPGDDEFTRGFCQVCETGEVPLWFVFASQIFLDVHHILREKVELGYEILIVVGGQIGKSIIDNFKYQEEVLQQKLPTDIDRGFTALLKFVETLGRLDPIEDFHARCVEHMPQLSRLNVEKNHMLKIHPILCGLKVFTLRAQYREFSLQLANSQPHILACAHLHNALYREGLVYDQWKDIIFFMTSQDRDCLFAGSPPTEAIDYHSRYSLAVSGHSASNYARNRRRPDNVVMSATGHRKIQSQIPILDMFINRYCEDKYTNLAPQDVIQILGASRWASTVLTKEQAENWPSAPLARGRNMEVHMLVPKSGQNPFEHQSPLDQKSSVSELLRTLRGSLHSENVSMSFDYLQMHHHSTQLLQAISDETRDVVRDSLGQTFTGRRAPLELVASILACTSATSRGARNVGLPDSMVDYRAIARQLLISAAQQVKNLTGETVETVIGAKHKRGEAVMAFMKFINRIDYIVDSEDPWFTGVVKV</sequence>
<protein>
    <recommendedName>
        <fullName evidence="1">DUF6604 domain-containing protein</fullName>
    </recommendedName>
</protein>
<dbReference type="PANTHER" id="PTHR38795:SF1">
    <property type="entry name" value="DUF6604 DOMAIN-CONTAINING PROTEIN"/>
    <property type="match status" value="1"/>
</dbReference>
<reference evidence="2" key="1">
    <citation type="journal article" date="2022" name="bioRxiv">
        <title>Deciphering the potential niche of two novel black yeast fungi from a biological soil crust based on their genomes, phenotypes, and melanin regulation.</title>
        <authorList>
            <consortium name="DOE Joint Genome Institute"/>
            <person name="Carr E.C."/>
            <person name="Barton Q."/>
            <person name="Grambo S."/>
            <person name="Sullivan M."/>
            <person name="Renfro C.M."/>
            <person name="Kuo A."/>
            <person name="Pangilinan J."/>
            <person name="Lipzen A."/>
            <person name="Keymanesh K."/>
            <person name="Savage E."/>
            <person name="Barry K."/>
            <person name="Grigoriev I.V."/>
            <person name="Riekhof W.R."/>
            <person name="Harris S.S."/>
        </authorList>
    </citation>
    <scope>NUCLEOTIDE SEQUENCE</scope>
    <source>
        <strain evidence="2">JF 03-4F</strain>
    </source>
</reference>
<dbReference type="Proteomes" id="UP001203852">
    <property type="component" value="Unassembled WGS sequence"/>
</dbReference>
<proteinExistence type="predicted"/>
<keyword evidence="3" id="KW-1185">Reference proteome</keyword>
<feature type="domain" description="DUF6604" evidence="1">
    <location>
        <begin position="11"/>
        <end position="296"/>
    </location>
</feature>
<dbReference type="EMBL" id="MU404361">
    <property type="protein sequence ID" value="KAI1609089.1"/>
    <property type="molecule type" value="Genomic_DNA"/>
</dbReference>
<dbReference type="Pfam" id="PF20253">
    <property type="entry name" value="DUF6604"/>
    <property type="match status" value="1"/>
</dbReference>
<evidence type="ECO:0000313" key="3">
    <source>
        <dbReference type="Proteomes" id="UP001203852"/>
    </source>
</evidence>
<evidence type="ECO:0000259" key="1">
    <source>
        <dbReference type="Pfam" id="PF20253"/>
    </source>
</evidence>
<dbReference type="PANTHER" id="PTHR38795">
    <property type="entry name" value="DUF6604 DOMAIN-CONTAINING PROTEIN"/>
    <property type="match status" value="1"/>
</dbReference>
<evidence type="ECO:0000313" key="2">
    <source>
        <dbReference type="EMBL" id="KAI1609089.1"/>
    </source>
</evidence>
<dbReference type="AlphaFoldDB" id="A0AAN6DMB8"/>
<organism evidence="2 3">
    <name type="scientific">Exophiala viscosa</name>
    <dbReference type="NCBI Taxonomy" id="2486360"/>
    <lineage>
        <taxon>Eukaryota</taxon>
        <taxon>Fungi</taxon>
        <taxon>Dikarya</taxon>
        <taxon>Ascomycota</taxon>
        <taxon>Pezizomycotina</taxon>
        <taxon>Eurotiomycetes</taxon>
        <taxon>Chaetothyriomycetidae</taxon>
        <taxon>Chaetothyriales</taxon>
        <taxon>Herpotrichiellaceae</taxon>
        <taxon>Exophiala</taxon>
    </lineage>
</organism>
<gene>
    <name evidence="2" type="ORF">EDD36DRAFT_83657</name>
</gene>
<comment type="caution">
    <text evidence="2">The sequence shown here is derived from an EMBL/GenBank/DDBJ whole genome shotgun (WGS) entry which is preliminary data.</text>
</comment>
<accession>A0AAN6DMB8</accession>
<name>A0AAN6DMB8_9EURO</name>